<protein>
    <recommendedName>
        <fullName evidence="3">Endonuclease/exonuclease/phosphatase domain-containing protein</fullName>
    </recommendedName>
</protein>
<dbReference type="HOGENOM" id="CLU_1680180_0_0_1"/>
<evidence type="ECO:0000313" key="2">
    <source>
        <dbReference type="Proteomes" id="UP000015104"/>
    </source>
</evidence>
<dbReference type="AlphaFoldDB" id="T1K3D7"/>
<dbReference type="EnsemblMetazoa" id="tetur04g08290.1">
    <property type="protein sequence ID" value="tetur04g08290.1"/>
    <property type="gene ID" value="tetur04g08290"/>
</dbReference>
<dbReference type="EMBL" id="CAEY01001378">
    <property type="status" value="NOT_ANNOTATED_CDS"/>
    <property type="molecule type" value="Genomic_DNA"/>
</dbReference>
<accession>T1K3D7</accession>
<dbReference type="Proteomes" id="UP000015104">
    <property type="component" value="Unassembled WGS sequence"/>
</dbReference>
<name>T1K3D7_TETUR</name>
<sequence>MYRLGLSPQHFATGLVSIQAIWHPAGFAVINTHCPPSQAPRELFSYWITTRATITRLLSGGRDFFGNLIEPCSSMLVCGDSNFDIDRPNLRNLDETAECWFTWLLPGMAGRQREHLEIYAERMDSDFATLCGAIRDIYSQNPEYARQANIIALLNFY</sequence>
<evidence type="ECO:0000313" key="1">
    <source>
        <dbReference type="EnsemblMetazoa" id="tetur04g08290.1"/>
    </source>
</evidence>
<organism evidence="1 2">
    <name type="scientific">Tetranychus urticae</name>
    <name type="common">Two-spotted spider mite</name>
    <dbReference type="NCBI Taxonomy" id="32264"/>
    <lineage>
        <taxon>Eukaryota</taxon>
        <taxon>Metazoa</taxon>
        <taxon>Ecdysozoa</taxon>
        <taxon>Arthropoda</taxon>
        <taxon>Chelicerata</taxon>
        <taxon>Arachnida</taxon>
        <taxon>Acari</taxon>
        <taxon>Acariformes</taxon>
        <taxon>Trombidiformes</taxon>
        <taxon>Prostigmata</taxon>
        <taxon>Eleutherengona</taxon>
        <taxon>Raphignathae</taxon>
        <taxon>Tetranychoidea</taxon>
        <taxon>Tetranychidae</taxon>
        <taxon>Tetranychus</taxon>
    </lineage>
</organism>
<keyword evidence="2" id="KW-1185">Reference proteome</keyword>
<reference evidence="2" key="1">
    <citation type="submission" date="2011-08" db="EMBL/GenBank/DDBJ databases">
        <authorList>
            <person name="Rombauts S."/>
        </authorList>
    </citation>
    <scope>NUCLEOTIDE SEQUENCE</scope>
    <source>
        <strain evidence="2">London</strain>
    </source>
</reference>
<proteinExistence type="predicted"/>
<dbReference type="InterPro" id="IPR036691">
    <property type="entry name" value="Endo/exonu/phosph_ase_sf"/>
</dbReference>
<reference evidence="1" key="2">
    <citation type="submission" date="2015-06" db="UniProtKB">
        <authorList>
            <consortium name="EnsemblMetazoa"/>
        </authorList>
    </citation>
    <scope>IDENTIFICATION</scope>
</reference>
<evidence type="ECO:0008006" key="3">
    <source>
        <dbReference type="Google" id="ProtNLM"/>
    </source>
</evidence>
<dbReference type="SUPFAM" id="SSF56219">
    <property type="entry name" value="DNase I-like"/>
    <property type="match status" value="1"/>
</dbReference>